<feature type="region of interest" description="Disordered" evidence="1">
    <location>
        <begin position="153"/>
        <end position="174"/>
    </location>
</feature>
<organism evidence="2 3">
    <name type="scientific">Boletus reticuloceps</name>
    <dbReference type="NCBI Taxonomy" id="495285"/>
    <lineage>
        <taxon>Eukaryota</taxon>
        <taxon>Fungi</taxon>
        <taxon>Dikarya</taxon>
        <taxon>Basidiomycota</taxon>
        <taxon>Agaricomycotina</taxon>
        <taxon>Agaricomycetes</taxon>
        <taxon>Agaricomycetidae</taxon>
        <taxon>Boletales</taxon>
        <taxon>Boletineae</taxon>
        <taxon>Boletaceae</taxon>
        <taxon>Boletoideae</taxon>
        <taxon>Boletus</taxon>
    </lineage>
</organism>
<reference evidence="2" key="1">
    <citation type="submission" date="2021-03" db="EMBL/GenBank/DDBJ databases">
        <title>Evolutionary innovations through gain and loss of genes in the ectomycorrhizal Boletales.</title>
        <authorList>
            <person name="Wu G."/>
            <person name="Miyauchi S."/>
            <person name="Morin E."/>
            <person name="Yang Z.-L."/>
            <person name="Xu J."/>
            <person name="Martin F.M."/>
        </authorList>
    </citation>
    <scope>NUCLEOTIDE SEQUENCE</scope>
    <source>
        <strain evidence="2">BR01</strain>
    </source>
</reference>
<evidence type="ECO:0000313" key="2">
    <source>
        <dbReference type="EMBL" id="KAG6375822.1"/>
    </source>
</evidence>
<dbReference type="Proteomes" id="UP000683000">
    <property type="component" value="Unassembled WGS sequence"/>
</dbReference>
<comment type="caution">
    <text evidence="2">The sequence shown here is derived from an EMBL/GenBank/DDBJ whole genome shotgun (WGS) entry which is preliminary data.</text>
</comment>
<dbReference type="EMBL" id="JAGFBS010000013">
    <property type="protein sequence ID" value="KAG6375822.1"/>
    <property type="molecule type" value="Genomic_DNA"/>
</dbReference>
<keyword evidence="3" id="KW-1185">Reference proteome</keyword>
<sequence>METITTRLRGASLSLDLITKLYDRLDQFRVPSFSGKWMTLPCVTFKLGPLSISSNRSERVFRAETTVLGTVEIRTEEDLSRFKSLYLVHPWVDFLLDRQSVGSILETLPEESTDEQSSTIGELPSLPGPSTTHLAAPRSRKLASRFGLSFGRQTATRSRDGDDVSLRPPSSLSQTDKQMRALRMLARLSQPFGALLLTPSGNVAAYRRVATERAITVQVEEITPAVLNKLIEGVSVLDVL</sequence>
<name>A0A8I2YQ87_9AGAM</name>
<dbReference type="AlphaFoldDB" id="A0A8I2YQ87"/>
<evidence type="ECO:0000256" key="1">
    <source>
        <dbReference type="SAM" id="MobiDB-lite"/>
    </source>
</evidence>
<proteinExistence type="predicted"/>
<evidence type="ECO:0000313" key="3">
    <source>
        <dbReference type="Proteomes" id="UP000683000"/>
    </source>
</evidence>
<protein>
    <submittedName>
        <fullName evidence="2">Uncharacterized protein</fullName>
    </submittedName>
</protein>
<accession>A0A8I2YQ87</accession>
<gene>
    <name evidence="2" type="ORF">JVT61DRAFT_2679</name>
</gene>
<feature type="region of interest" description="Disordered" evidence="1">
    <location>
        <begin position="108"/>
        <end position="139"/>
    </location>
</feature>
<dbReference type="OrthoDB" id="2658394at2759"/>